<dbReference type="Proteomes" id="UP000014760">
    <property type="component" value="Unassembled WGS sequence"/>
</dbReference>
<organism evidence="1">
    <name type="scientific">Capitella teleta</name>
    <name type="common">Polychaete worm</name>
    <dbReference type="NCBI Taxonomy" id="283909"/>
    <lineage>
        <taxon>Eukaryota</taxon>
        <taxon>Metazoa</taxon>
        <taxon>Spiralia</taxon>
        <taxon>Lophotrochozoa</taxon>
        <taxon>Annelida</taxon>
        <taxon>Polychaeta</taxon>
        <taxon>Sedentaria</taxon>
        <taxon>Scolecida</taxon>
        <taxon>Capitellidae</taxon>
        <taxon>Capitella</taxon>
    </lineage>
</organism>
<feature type="non-terminal residue" evidence="1">
    <location>
        <position position="104"/>
    </location>
</feature>
<proteinExistence type="predicted"/>
<dbReference type="AlphaFoldDB" id="R7VJS9"/>
<dbReference type="EnsemblMetazoa" id="CapteT216936">
    <property type="protein sequence ID" value="CapteP216936"/>
    <property type="gene ID" value="CapteG216936"/>
</dbReference>
<evidence type="ECO:0000313" key="2">
    <source>
        <dbReference type="EnsemblMetazoa" id="CapteP216936"/>
    </source>
</evidence>
<sequence length="104" mass="12265">MEDTHFRLLCYDIRVHSIKRLNYLPADIDHVYLHNVVRYSLILITGSTQHRTLNASDKGRDDFWTEVQKMRGNNSATPTIVDDCLSEDDIALWFREKYNTLYNS</sequence>
<name>R7VJS9_CAPTE</name>
<reference evidence="2" key="3">
    <citation type="submission" date="2015-06" db="UniProtKB">
        <authorList>
            <consortium name="EnsemblMetazoa"/>
        </authorList>
    </citation>
    <scope>IDENTIFICATION</scope>
</reference>
<keyword evidence="3" id="KW-1185">Reference proteome</keyword>
<accession>R7VJS9</accession>
<reference evidence="3" key="1">
    <citation type="submission" date="2012-12" db="EMBL/GenBank/DDBJ databases">
        <authorList>
            <person name="Hellsten U."/>
            <person name="Grimwood J."/>
            <person name="Chapman J.A."/>
            <person name="Shapiro H."/>
            <person name="Aerts A."/>
            <person name="Otillar R.P."/>
            <person name="Terry A.Y."/>
            <person name="Boore J.L."/>
            <person name="Simakov O."/>
            <person name="Marletaz F."/>
            <person name="Cho S.-J."/>
            <person name="Edsinger-Gonzales E."/>
            <person name="Havlak P."/>
            <person name="Kuo D.-H."/>
            <person name="Larsson T."/>
            <person name="Lv J."/>
            <person name="Arendt D."/>
            <person name="Savage R."/>
            <person name="Osoegawa K."/>
            <person name="de Jong P."/>
            <person name="Lindberg D.R."/>
            <person name="Seaver E.C."/>
            <person name="Weisblat D.A."/>
            <person name="Putnam N.H."/>
            <person name="Grigoriev I.V."/>
            <person name="Rokhsar D.S."/>
        </authorList>
    </citation>
    <scope>NUCLEOTIDE SEQUENCE</scope>
    <source>
        <strain evidence="3">I ESC-2004</strain>
    </source>
</reference>
<evidence type="ECO:0000313" key="3">
    <source>
        <dbReference type="Proteomes" id="UP000014760"/>
    </source>
</evidence>
<dbReference type="HOGENOM" id="CLU_2256699_0_0_1"/>
<gene>
    <name evidence="1" type="ORF">CAPTEDRAFT_216936</name>
</gene>
<dbReference type="EMBL" id="AMQN01017282">
    <property type="status" value="NOT_ANNOTATED_CDS"/>
    <property type="molecule type" value="Genomic_DNA"/>
</dbReference>
<dbReference type="EMBL" id="KB292948">
    <property type="protein sequence ID" value="ELU16751.1"/>
    <property type="molecule type" value="Genomic_DNA"/>
</dbReference>
<protein>
    <submittedName>
        <fullName evidence="1 2">Uncharacterized protein</fullName>
    </submittedName>
</protein>
<evidence type="ECO:0000313" key="1">
    <source>
        <dbReference type="EMBL" id="ELU16751.1"/>
    </source>
</evidence>
<reference evidence="1 3" key="2">
    <citation type="journal article" date="2013" name="Nature">
        <title>Insights into bilaterian evolution from three spiralian genomes.</title>
        <authorList>
            <person name="Simakov O."/>
            <person name="Marletaz F."/>
            <person name="Cho S.J."/>
            <person name="Edsinger-Gonzales E."/>
            <person name="Havlak P."/>
            <person name="Hellsten U."/>
            <person name="Kuo D.H."/>
            <person name="Larsson T."/>
            <person name="Lv J."/>
            <person name="Arendt D."/>
            <person name="Savage R."/>
            <person name="Osoegawa K."/>
            <person name="de Jong P."/>
            <person name="Grimwood J."/>
            <person name="Chapman J.A."/>
            <person name="Shapiro H."/>
            <person name="Aerts A."/>
            <person name="Otillar R.P."/>
            <person name="Terry A.Y."/>
            <person name="Boore J.L."/>
            <person name="Grigoriev I.V."/>
            <person name="Lindberg D.R."/>
            <person name="Seaver E.C."/>
            <person name="Weisblat D.A."/>
            <person name="Putnam N.H."/>
            <person name="Rokhsar D.S."/>
        </authorList>
    </citation>
    <scope>NUCLEOTIDE SEQUENCE</scope>
    <source>
        <strain evidence="1 3">I ESC-2004</strain>
    </source>
</reference>